<dbReference type="InterPro" id="IPR036291">
    <property type="entry name" value="NAD(P)-bd_dom_sf"/>
</dbReference>
<organism evidence="4 5">
    <name type="scientific">Polyplosphaeria fusca</name>
    <dbReference type="NCBI Taxonomy" id="682080"/>
    <lineage>
        <taxon>Eukaryota</taxon>
        <taxon>Fungi</taxon>
        <taxon>Dikarya</taxon>
        <taxon>Ascomycota</taxon>
        <taxon>Pezizomycotina</taxon>
        <taxon>Dothideomycetes</taxon>
        <taxon>Pleosporomycetidae</taxon>
        <taxon>Pleosporales</taxon>
        <taxon>Tetraplosphaeriaceae</taxon>
        <taxon>Polyplosphaeria</taxon>
    </lineage>
</organism>
<evidence type="ECO:0000256" key="3">
    <source>
        <dbReference type="ARBA" id="ARBA00023002"/>
    </source>
</evidence>
<dbReference type="CDD" id="cd05233">
    <property type="entry name" value="SDR_c"/>
    <property type="match status" value="1"/>
</dbReference>
<keyword evidence="5" id="KW-1185">Reference proteome</keyword>
<dbReference type="PRINTS" id="PR00081">
    <property type="entry name" value="GDHRDH"/>
</dbReference>
<evidence type="ECO:0000313" key="4">
    <source>
        <dbReference type="EMBL" id="KAF2729364.1"/>
    </source>
</evidence>
<keyword evidence="2" id="KW-0521">NADP</keyword>
<dbReference type="Gene3D" id="3.40.50.720">
    <property type="entry name" value="NAD(P)-binding Rossmann-like Domain"/>
    <property type="match status" value="1"/>
</dbReference>
<accession>A0A9P4QQS3</accession>
<reference evidence="4" key="1">
    <citation type="journal article" date="2020" name="Stud. Mycol.">
        <title>101 Dothideomycetes genomes: a test case for predicting lifestyles and emergence of pathogens.</title>
        <authorList>
            <person name="Haridas S."/>
            <person name="Albert R."/>
            <person name="Binder M."/>
            <person name="Bloem J."/>
            <person name="Labutti K."/>
            <person name="Salamov A."/>
            <person name="Andreopoulos B."/>
            <person name="Baker S."/>
            <person name="Barry K."/>
            <person name="Bills G."/>
            <person name="Bluhm B."/>
            <person name="Cannon C."/>
            <person name="Castanera R."/>
            <person name="Culley D."/>
            <person name="Daum C."/>
            <person name="Ezra D."/>
            <person name="Gonzalez J."/>
            <person name="Henrissat B."/>
            <person name="Kuo A."/>
            <person name="Liang C."/>
            <person name="Lipzen A."/>
            <person name="Lutzoni F."/>
            <person name="Magnuson J."/>
            <person name="Mondo S."/>
            <person name="Nolan M."/>
            <person name="Ohm R."/>
            <person name="Pangilinan J."/>
            <person name="Park H.-J."/>
            <person name="Ramirez L."/>
            <person name="Alfaro M."/>
            <person name="Sun H."/>
            <person name="Tritt A."/>
            <person name="Yoshinaga Y."/>
            <person name="Zwiers L.-H."/>
            <person name="Turgeon B."/>
            <person name="Goodwin S."/>
            <person name="Spatafora J."/>
            <person name="Crous P."/>
            <person name="Grigoriev I."/>
        </authorList>
    </citation>
    <scope>NUCLEOTIDE SEQUENCE</scope>
    <source>
        <strain evidence="4">CBS 125425</strain>
    </source>
</reference>
<dbReference type="SUPFAM" id="SSF51735">
    <property type="entry name" value="NAD(P)-binding Rossmann-fold domains"/>
    <property type="match status" value="1"/>
</dbReference>
<keyword evidence="3" id="KW-0560">Oxidoreductase</keyword>
<protein>
    <submittedName>
        <fullName evidence="4">NAD(P)-binding protein</fullName>
    </submittedName>
</protein>
<dbReference type="EMBL" id="ML996247">
    <property type="protein sequence ID" value="KAF2729364.1"/>
    <property type="molecule type" value="Genomic_DNA"/>
</dbReference>
<evidence type="ECO:0000256" key="1">
    <source>
        <dbReference type="ARBA" id="ARBA00006484"/>
    </source>
</evidence>
<dbReference type="Pfam" id="PF13561">
    <property type="entry name" value="adh_short_C2"/>
    <property type="match status" value="1"/>
</dbReference>
<gene>
    <name evidence="4" type="ORF">EJ04DRAFT_515978</name>
</gene>
<dbReference type="AlphaFoldDB" id="A0A9P4QQS3"/>
<evidence type="ECO:0000313" key="5">
    <source>
        <dbReference type="Proteomes" id="UP000799444"/>
    </source>
</evidence>
<dbReference type="OrthoDB" id="5840532at2759"/>
<proteinExistence type="inferred from homology"/>
<name>A0A9P4QQS3_9PLEO</name>
<dbReference type="PANTHER" id="PTHR24321:SF8">
    <property type="entry name" value="ESTRADIOL 17-BETA-DEHYDROGENASE 8-RELATED"/>
    <property type="match status" value="1"/>
</dbReference>
<dbReference type="PANTHER" id="PTHR24321">
    <property type="entry name" value="DEHYDROGENASES, SHORT CHAIN"/>
    <property type="match status" value="1"/>
</dbReference>
<dbReference type="FunFam" id="3.40.50.720:FF:000084">
    <property type="entry name" value="Short-chain dehydrogenase reductase"/>
    <property type="match status" value="1"/>
</dbReference>
<dbReference type="PRINTS" id="PR00080">
    <property type="entry name" value="SDRFAMILY"/>
</dbReference>
<dbReference type="InterPro" id="IPR002347">
    <property type="entry name" value="SDR_fam"/>
</dbReference>
<dbReference type="Proteomes" id="UP000799444">
    <property type="component" value="Unassembled WGS sequence"/>
</dbReference>
<sequence>MAQFALDGFAIITGAASGIGKGVGLTFAEAGAAGIIFADINGDGATRAAEESNEIAAHPSYRAIGAQIDVTNAASIQKVVDLAVKEFGRIDYLVNSAGVDVAEYVPITETNEDDYERVMAVNTKGTFLMIKAVAKVMQGQAPRTVNLKRVGERSIGRGSIVNVASAAALAAVPGKVAYISSKHAVLGVTRTAAIDLNKDGIRVNMVSPTWVRTAMFEEECRRVPAVPEMVKKLFPLGRPLEPDEVGSAAQYLCSPSAVYITGTSIALDGGLLAGPSFS</sequence>
<comment type="similarity">
    <text evidence="1">Belongs to the short-chain dehydrogenases/reductases (SDR) family.</text>
</comment>
<evidence type="ECO:0000256" key="2">
    <source>
        <dbReference type="ARBA" id="ARBA00022857"/>
    </source>
</evidence>
<comment type="caution">
    <text evidence="4">The sequence shown here is derived from an EMBL/GenBank/DDBJ whole genome shotgun (WGS) entry which is preliminary data.</text>
</comment>
<dbReference type="GO" id="GO:0016491">
    <property type="term" value="F:oxidoreductase activity"/>
    <property type="evidence" value="ECO:0007669"/>
    <property type="project" value="UniProtKB-KW"/>
</dbReference>